<dbReference type="InterPro" id="IPR011110">
    <property type="entry name" value="Reg_prop"/>
</dbReference>
<feature type="signal peptide" evidence="4">
    <location>
        <begin position="1"/>
        <end position="22"/>
    </location>
</feature>
<comment type="caution">
    <text evidence="6">The sequence shown here is derived from an EMBL/GenBank/DDBJ whole genome shotgun (WGS) entry which is preliminary data.</text>
</comment>
<evidence type="ECO:0000259" key="5">
    <source>
        <dbReference type="PROSITE" id="PS50887"/>
    </source>
</evidence>
<dbReference type="PROSITE" id="PS50887">
    <property type="entry name" value="GGDEF"/>
    <property type="match status" value="1"/>
</dbReference>
<accession>A0ABT5K8V4</accession>
<dbReference type="InterPro" id="IPR013783">
    <property type="entry name" value="Ig-like_fold"/>
</dbReference>
<dbReference type="Pfam" id="PF00990">
    <property type="entry name" value="GGDEF"/>
    <property type="match status" value="1"/>
</dbReference>
<keyword evidence="6" id="KW-0808">Transferase</keyword>
<feature type="domain" description="GGDEF" evidence="5">
    <location>
        <begin position="898"/>
        <end position="1037"/>
    </location>
</feature>
<dbReference type="SUPFAM" id="SSF55073">
    <property type="entry name" value="Nucleotide cyclase"/>
    <property type="match status" value="1"/>
</dbReference>
<dbReference type="Proteomes" id="UP001221189">
    <property type="component" value="Unassembled WGS sequence"/>
</dbReference>
<keyword evidence="3" id="KW-0472">Membrane</keyword>
<evidence type="ECO:0000256" key="3">
    <source>
        <dbReference type="SAM" id="Phobius"/>
    </source>
</evidence>
<dbReference type="NCBIfam" id="TIGR00254">
    <property type="entry name" value="GGDEF"/>
    <property type="match status" value="1"/>
</dbReference>
<keyword evidence="4" id="KW-0732">Signal</keyword>
<feature type="transmembrane region" description="Helical" evidence="3">
    <location>
        <begin position="810"/>
        <end position="828"/>
    </location>
</feature>
<keyword evidence="3" id="KW-0812">Transmembrane</keyword>
<keyword evidence="7" id="KW-1185">Reference proteome</keyword>
<dbReference type="InterPro" id="IPR029787">
    <property type="entry name" value="Nucleotide_cyclase"/>
</dbReference>
<dbReference type="SUPFAM" id="SSF63829">
    <property type="entry name" value="Calcium-dependent phosphotriesterase"/>
    <property type="match status" value="3"/>
</dbReference>
<dbReference type="InterPro" id="IPR000160">
    <property type="entry name" value="GGDEF_dom"/>
</dbReference>
<dbReference type="Pfam" id="PF07495">
    <property type="entry name" value="Y_Y_Y"/>
    <property type="match status" value="1"/>
</dbReference>
<dbReference type="InterPro" id="IPR050469">
    <property type="entry name" value="Diguanylate_Cyclase"/>
</dbReference>
<reference evidence="6 7" key="1">
    <citation type="submission" date="2022-10" db="EMBL/GenBank/DDBJ databases">
        <title>Paucibacter sp. hw1 Genome sequencing.</title>
        <authorList>
            <person name="Park S."/>
        </authorList>
    </citation>
    <scope>NUCLEOTIDE SEQUENCE [LARGE SCALE GENOMIC DNA]</scope>
    <source>
        <strain evidence="7">hw1</strain>
    </source>
</reference>
<evidence type="ECO:0000256" key="4">
    <source>
        <dbReference type="SAM" id="SignalP"/>
    </source>
</evidence>
<proteinExistence type="predicted"/>
<dbReference type="Gene3D" id="2.130.10.10">
    <property type="entry name" value="YVTN repeat-like/Quinoprotein amine dehydrogenase"/>
    <property type="match status" value="2"/>
</dbReference>
<sequence length="1087" mass="118511">MIWLRRCSALLLLTIAALPSFALIEPLAEPRFESVGVDAIPRGVVASLAQDRAGFIWVGTGDGLVRYDGYRFRPQERASKIATVRNLGWLRALLPARDGRLWIGTETDGLAVYDPLTEQVSSFRFEHEVHEASANSVEKLAPLPTIRALAEDVDGSIWLGTLGGGLYRFDPRTQTFSHFRHSAAAGSLDDARVQSLLVDGQGTLWVGTWSGLSRFDRASQRFEPVLRGLAGQRVQALLQASNGQIWAGTQRGSLAVMDPRTGQGKLLDNDEQSAGGPTAGRGEINSLIEATSGQIWVGHAGGIDVHDLRSQRLQQTLRHDPRKPAGLAGDEVVNLLVDRAGWVWAGGFGMGLQRHNPNNHSIWVRGAGTAVGLVGGPAADLKKADVRSLLPLKDGEFLAAGHDGQVARFDTGLRVIGGLRPQLMACSSQLKESAALSPAALLEAARITAMAQMPDGKTWLGAEGLLYQFDAQYRQLRCLHLDAGKTRRLMAGSDGALWIGADDGLHVLRPGAAKVQRLARPGGQALTGEIHVMTEAPDQAIWVGSMRGLFRLAPGSVELQRVTSPAGAELANPVVLGLLFDSKQTLWVDTAVAGLHRMKAWDGKQASFERISERHGIVNRPFGANLLEDGRGRIWTQMNVYDPATDSLDELTPTDGLDIGTPWFYSYAKALDGRFLFGGSKGIAVVSPDQFDRSNHAPPLVVSELRINGERQQAGQLQDGLRLSPQQRSFSLEFAALDYSNPGRSRYAYKLEGFDPDWIETGADLRVASYSNLSPGDYVLRVRAHNRSGVASERELAIPVTVLPTWWQQWWFRVALLALLAAAIAALVHSRTRLLRRRQVWLENKVRERTAELEASSLTDPLTGLRNRRFLAQQIESDVALTLRRHETPRQGAALEDGDLIFFLVDIDHFKQINDELGHAAGDAVLRQIRGRLQQVFRDSDYLVRWGGEEFLIVARETSRLHAAELAERACRAIADQPFKLDDGSYLSKTCSLGFACFPLAPRAARAVDWNTTVNLADAALLAAKRAGRKGWLGVLSAAGASEQSLTERSRQPMADWLASGELELVGSALQAVQALDGTHIDPAAAQ</sequence>
<dbReference type="Gene3D" id="3.30.70.270">
    <property type="match status" value="1"/>
</dbReference>
<keyword evidence="6" id="KW-0548">Nucleotidyltransferase</keyword>
<dbReference type="Gene3D" id="2.60.40.10">
    <property type="entry name" value="Immunoglobulins"/>
    <property type="match status" value="1"/>
</dbReference>
<gene>
    <name evidence="6" type="ORF">PRZ03_02130</name>
</gene>
<dbReference type="InterPro" id="IPR011123">
    <property type="entry name" value="Y_Y_Y"/>
</dbReference>
<dbReference type="Pfam" id="PF07494">
    <property type="entry name" value="Reg_prop"/>
    <property type="match status" value="2"/>
</dbReference>
<dbReference type="CDD" id="cd01949">
    <property type="entry name" value="GGDEF"/>
    <property type="match status" value="1"/>
</dbReference>
<evidence type="ECO:0000256" key="2">
    <source>
        <dbReference type="SAM" id="MobiDB-lite"/>
    </source>
</evidence>
<dbReference type="RefSeq" id="WP_273598803.1">
    <property type="nucleotide sequence ID" value="NZ_JAQQXT010000001.1"/>
</dbReference>
<protein>
    <recommendedName>
        <fullName evidence="1">diguanylate cyclase</fullName>
        <ecNumber evidence="1">2.7.7.65</ecNumber>
    </recommendedName>
</protein>
<dbReference type="EC" id="2.7.7.65" evidence="1"/>
<name>A0ABT5K8V4_9BURK</name>
<organism evidence="6 7">
    <name type="scientific">Roseateles albus</name>
    <dbReference type="NCBI Taxonomy" id="2987525"/>
    <lineage>
        <taxon>Bacteria</taxon>
        <taxon>Pseudomonadati</taxon>
        <taxon>Pseudomonadota</taxon>
        <taxon>Betaproteobacteria</taxon>
        <taxon>Burkholderiales</taxon>
        <taxon>Sphaerotilaceae</taxon>
        <taxon>Roseateles</taxon>
    </lineage>
</organism>
<evidence type="ECO:0000313" key="6">
    <source>
        <dbReference type="EMBL" id="MDC8770353.1"/>
    </source>
</evidence>
<evidence type="ECO:0000256" key="1">
    <source>
        <dbReference type="ARBA" id="ARBA00012528"/>
    </source>
</evidence>
<feature type="region of interest" description="Disordered" evidence="2">
    <location>
        <begin position="260"/>
        <end position="282"/>
    </location>
</feature>
<dbReference type="InterPro" id="IPR015943">
    <property type="entry name" value="WD40/YVTN_repeat-like_dom_sf"/>
</dbReference>
<keyword evidence="3" id="KW-1133">Transmembrane helix</keyword>
<dbReference type="EMBL" id="JAQQXT010000001">
    <property type="protein sequence ID" value="MDC8770353.1"/>
    <property type="molecule type" value="Genomic_DNA"/>
</dbReference>
<feature type="chain" id="PRO_5045210205" description="diguanylate cyclase" evidence="4">
    <location>
        <begin position="23"/>
        <end position="1087"/>
    </location>
</feature>
<dbReference type="PANTHER" id="PTHR45138:SF5">
    <property type="entry name" value="BIFUNCTIONAL PERIPLASMIC SUBSTRATE BINDING PROTEIN_CYTOPLASMIC DIGUANYLATE CYCLASE"/>
    <property type="match status" value="1"/>
</dbReference>
<dbReference type="SMART" id="SM00267">
    <property type="entry name" value="GGDEF"/>
    <property type="match status" value="1"/>
</dbReference>
<dbReference type="PANTHER" id="PTHR45138">
    <property type="entry name" value="REGULATORY COMPONENTS OF SENSORY TRANSDUCTION SYSTEM"/>
    <property type="match status" value="1"/>
</dbReference>
<dbReference type="GO" id="GO:0052621">
    <property type="term" value="F:diguanylate cyclase activity"/>
    <property type="evidence" value="ECO:0007669"/>
    <property type="project" value="UniProtKB-EC"/>
</dbReference>
<dbReference type="InterPro" id="IPR043128">
    <property type="entry name" value="Rev_trsase/Diguanyl_cyclase"/>
</dbReference>
<evidence type="ECO:0000313" key="7">
    <source>
        <dbReference type="Proteomes" id="UP001221189"/>
    </source>
</evidence>